<organism evidence="1 2">
    <name type="scientific">Desulfosporosinus orientis (strain ATCC 19365 / DSM 765 / NCIMB 8382 / VKM B-1628 / Singapore I)</name>
    <name type="common">Desulfotomaculum orientis</name>
    <dbReference type="NCBI Taxonomy" id="768706"/>
    <lineage>
        <taxon>Bacteria</taxon>
        <taxon>Bacillati</taxon>
        <taxon>Bacillota</taxon>
        <taxon>Clostridia</taxon>
        <taxon>Eubacteriales</taxon>
        <taxon>Desulfitobacteriaceae</taxon>
        <taxon>Desulfosporosinus</taxon>
    </lineage>
</organism>
<dbReference type="PATRIC" id="fig|768706.3.peg.3864"/>
<keyword evidence="2" id="KW-1185">Reference proteome</keyword>
<dbReference type="EMBL" id="CP003108">
    <property type="protein sequence ID" value="AET69279.1"/>
    <property type="molecule type" value="Genomic_DNA"/>
</dbReference>
<dbReference type="Proteomes" id="UP000006346">
    <property type="component" value="Chromosome"/>
</dbReference>
<reference evidence="1 2" key="2">
    <citation type="journal article" date="2012" name="J. Bacteriol.">
        <title>Complete genome sequences of Desulfosporosinus orientis DSM765T, Desulfosporosinus youngiae DSM17734T, Desulfosporosinus meridiei DSM13257T, and Desulfosporosinus acidiphilus DSM22704T.</title>
        <authorList>
            <person name="Pester M."/>
            <person name="Brambilla E."/>
            <person name="Alazard D."/>
            <person name="Rattei T."/>
            <person name="Weinmaier T."/>
            <person name="Han J."/>
            <person name="Lucas S."/>
            <person name="Lapidus A."/>
            <person name="Cheng J.F."/>
            <person name="Goodwin L."/>
            <person name="Pitluck S."/>
            <person name="Peters L."/>
            <person name="Ovchinnikova G."/>
            <person name="Teshima H."/>
            <person name="Detter J.C."/>
            <person name="Han C.S."/>
            <person name="Tapia R."/>
            <person name="Land M.L."/>
            <person name="Hauser L."/>
            <person name="Kyrpides N.C."/>
            <person name="Ivanova N.N."/>
            <person name="Pagani I."/>
            <person name="Huntmann M."/>
            <person name="Wei C.L."/>
            <person name="Davenport K.W."/>
            <person name="Daligault H."/>
            <person name="Chain P.S."/>
            <person name="Chen A."/>
            <person name="Mavromatis K."/>
            <person name="Markowitz V."/>
            <person name="Szeto E."/>
            <person name="Mikhailova N."/>
            <person name="Pati A."/>
            <person name="Wagner M."/>
            <person name="Woyke T."/>
            <person name="Ollivier B."/>
            <person name="Klenk H.P."/>
            <person name="Spring S."/>
            <person name="Loy A."/>
        </authorList>
    </citation>
    <scope>NUCLEOTIDE SEQUENCE [LARGE SCALE GENOMIC DNA]</scope>
    <source>
        <strain evidence="2">ATCC 19365 / DSM 765 / NCIMB 8382 / VKM B-1628</strain>
    </source>
</reference>
<sequence>MATSLLVSGSNHHLWPSLVDVEIRTGIALIPANPQYPIHRLMHLFFFNKRLTAQI</sequence>
<evidence type="ECO:0000313" key="1">
    <source>
        <dbReference type="EMBL" id="AET69279.1"/>
    </source>
</evidence>
<proteinExistence type="predicted"/>
<reference evidence="2" key="1">
    <citation type="submission" date="2011-11" db="EMBL/GenBank/DDBJ databases">
        <title>Complete sequence of Desulfosporosinus orientis DSM 765.</title>
        <authorList>
            <person name="Lucas S."/>
            <person name="Han J."/>
            <person name="Lapidus A."/>
            <person name="Cheng J.-F."/>
            <person name="Goodwin L."/>
            <person name="Pitluck S."/>
            <person name="Peters L."/>
            <person name="Ovchinnikova G."/>
            <person name="Teshima H."/>
            <person name="Detter J.C."/>
            <person name="Han C."/>
            <person name="Tapia R."/>
            <person name="Land M."/>
            <person name="Hauser L."/>
            <person name="Kyrpides N."/>
            <person name="Ivanova N."/>
            <person name="Pagani I."/>
            <person name="Pester M."/>
            <person name="Spring S."/>
            <person name="Ollivier B."/>
            <person name="Rattei T."/>
            <person name="Klenk H.-P."/>
            <person name="Wagner M."/>
            <person name="Loy A."/>
            <person name="Woyke T."/>
        </authorList>
    </citation>
    <scope>NUCLEOTIDE SEQUENCE [LARGE SCALE GENOMIC DNA]</scope>
    <source>
        <strain evidence="2">ATCC 19365 / DSM 765 / NCIMB 8382 / VKM B-1628</strain>
    </source>
</reference>
<name>G7W9E2_DESOD</name>
<evidence type="ECO:0000313" key="2">
    <source>
        <dbReference type="Proteomes" id="UP000006346"/>
    </source>
</evidence>
<dbReference type="AlphaFoldDB" id="G7W9E2"/>
<protein>
    <submittedName>
        <fullName evidence="1">Uncharacterized protein</fullName>
    </submittedName>
</protein>
<dbReference type="KEGG" id="dor:Desor_3820"/>
<accession>G7W9E2</accession>
<dbReference type="HOGENOM" id="CLU_3024742_0_0_9"/>
<gene>
    <name evidence="1" type="ordered locus">Desor_3820</name>
</gene>